<feature type="domain" description="Hydantoinase B/oxoprolinase" evidence="1">
    <location>
        <begin position="16"/>
        <end position="542"/>
    </location>
</feature>
<proteinExistence type="predicted"/>
<dbReference type="Proteomes" id="UP000281343">
    <property type="component" value="Unassembled WGS sequence"/>
</dbReference>
<dbReference type="Pfam" id="PF02538">
    <property type="entry name" value="Hydantoinase_B"/>
    <property type="match status" value="1"/>
</dbReference>
<name>A0A3L9XVR1_9RHOB</name>
<dbReference type="InterPro" id="IPR045079">
    <property type="entry name" value="Oxoprolinase-like"/>
</dbReference>
<evidence type="ECO:0000313" key="3">
    <source>
        <dbReference type="Proteomes" id="UP000281343"/>
    </source>
</evidence>
<organism evidence="2 3">
    <name type="scientific">Rhodophyticola porphyridii</name>
    <dbReference type="NCBI Taxonomy" id="1852017"/>
    <lineage>
        <taxon>Bacteria</taxon>
        <taxon>Pseudomonadati</taxon>
        <taxon>Pseudomonadota</taxon>
        <taxon>Alphaproteobacteria</taxon>
        <taxon>Rhodobacterales</taxon>
        <taxon>Roseobacteraceae</taxon>
        <taxon>Rhodophyticola</taxon>
    </lineage>
</organism>
<evidence type="ECO:0000259" key="1">
    <source>
        <dbReference type="Pfam" id="PF02538"/>
    </source>
</evidence>
<sequence>MTYAADMNTSADPICDPITLEIIQGAIQAAQSEMEALIERTAISAFIREKKDFYTAIFDRNGVMAVGSMVPIFGDITTPVFEHFPIEAMQDGDLYWYNDCYGSYGAVSHSNDQVLLAPVFHNGRRVAFVMSWAHFADIGGMRPGSISPDATEIWQEGIIIPPTKLIEAGAVNDAALAIFHRNSRFPAQSEGDMSALMASVRLGAQRMTEASDRFGAAVLEDALAQLLDRTRRLVRRKLAETFDYGTHRFTDAIDSDGHGNGPFHLRFAIIREKGPDGADRFIFDATETDDQAPGPVNLLMNRSIPGMALGLFYLGGEPGQVCNAGGPLALDEVRLREGSLVKPNWPAPLGMRGLTMMRVLATLNGLVNAAGGQAPAAQAAYVVALIRGSYTAEDGTATPFLLADGIGVGYGARAFADGMDAVYFVAQENYPIEFTELGYPVSFRTYGMVMDSGGPGAFRGGTGILREYEILADHAMLGIRIDGVENPPWGINGGKSGAPGRIVINPGMADERVLPPLSDGTMLKKGDVVRIETGGGGGYGHPFDRPAAKVLEDVLAGLVSNEAAAREYGVAVTGRQVDEAETARLRTARPVVKPFHRKEYLDVL</sequence>
<dbReference type="GO" id="GO:0017168">
    <property type="term" value="F:5-oxoprolinase (ATP-hydrolyzing) activity"/>
    <property type="evidence" value="ECO:0007669"/>
    <property type="project" value="TreeGrafter"/>
</dbReference>
<dbReference type="AlphaFoldDB" id="A0A3L9XVR1"/>
<dbReference type="OrthoDB" id="9761586at2"/>
<reference evidence="2 3" key="1">
    <citation type="submission" date="2018-10" db="EMBL/GenBank/DDBJ databases">
        <authorList>
            <person name="Jung H.S."/>
            <person name="Jeon C.O."/>
        </authorList>
    </citation>
    <scope>NUCLEOTIDE SEQUENCE [LARGE SCALE GENOMIC DNA]</scope>
    <source>
        <strain evidence="2 3">MA-7-27</strain>
    </source>
</reference>
<evidence type="ECO:0000313" key="2">
    <source>
        <dbReference type="EMBL" id="RMA40701.1"/>
    </source>
</evidence>
<protein>
    <submittedName>
        <fullName evidence="2">Hydantoinase B/oxoprolinase family protein</fullName>
    </submittedName>
</protein>
<dbReference type="GO" id="GO:0006749">
    <property type="term" value="P:glutathione metabolic process"/>
    <property type="evidence" value="ECO:0007669"/>
    <property type="project" value="TreeGrafter"/>
</dbReference>
<dbReference type="InterPro" id="IPR003692">
    <property type="entry name" value="Hydantoinase_B"/>
</dbReference>
<dbReference type="RefSeq" id="WP_121899571.1">
    <property type="nucleotide sequence ID" value="NZ_RCNT01000013.1"/>
</dbReference>
<accession>A0A3L9XVR1</accession>
<keyword evidence="3" id="KW-1185">Reference proteome</keyword>
<dbReference type="EMBL" id="RCNT01000013">
    <property type="protein sequence ID" value="RMA40701.1"/>
    <property type="molecule type" value="Genomic_DNA"/>
</dbReference>
<comment type="caution">
    <text evidence="2">The sequence shown here is derived from an EMBL/GenBank/DDBJ whole genome shotgun (WGS) entry which is preliminary data.</text>
</comment>
<dbReference type="PANTHER" id="PTHR11365">
    <property type="entry name" value="5-OXOPROLINASE RELATED"/>
    <property type="match status" value="1"/>
</dbReference>
<gene>
    <name evidence="2" type="ORF">D9R08_18305</name>
</gene>
<dbReference type="PANTHER" id="PTHR11365:SF23">
    <property type="entry name" value="HYPOTHETICAL 5-OXOPROLINASE (EUROFUNG)-RELATED"/>
    <property type="match status" value="1"/>
</dbReference>
<dbReference type="GO" id="GO:0005829">
    <property type="term" value="C:cytosol"/>
    <property type="evidence" value="ECO:0007669"/>
    <property type="project" value="TreeGrafter"/>
</dbReference>